<gene>
    <name evidence="4" type="ORF">E8A74_41540</name>
</gene>
<evidence type="ECO:0000313" key="5">
    <source>
        <dbReference type="Proteomes" id="UP000309215"/>
    </source>
</evidence>
<dbReference type="PANTHER" id="PTHR48101">
    <property type="entry name" value="METHYLMALONYL-COA MUTASE, MITOCHONDRIAL-RELATED"/>
    <property type="match status" value="1"/>
</dbReference>
<dbReference type="PANTHER" id="PTHR48101:SF1">
    <property type="entry name" value="METHYLMALONYL-COA MUTASE, LARGE SUBUNIT"/>
    <property type="match status" value="1"/>
</dbReference>
<dbReference type="Gene3D" id="3.20.20.240">
    <property type="entry name" value="Methylmalonyl-CoA mutase"/>
    <property type="match status" value="2"/>
</dbReference>
<feature type="region of interest" description="Disordered" evidence="2">
    <location>
        <begin position="348"/>
        <end position="379"/>
    </location>
</feature>
<reference evidence="4 5" key="1">
    <citation type="submission" date="2019-04" db="EMBL/GenBank/DDBJ databases">
        <authorList>
            <person name="Li Y."/>
            <person name="Wang J."/>
        </authorList>
    </citation>
    <scope>NUCLEOTIDE SEQUENCE [LARGE SCALE GENOMIC DNA]</scope>
    <source>
        <strain evidence="4 5">DSM 14668</strain>
    </source>
</reference>
<dbReference type="InterPro" id="IPR006098">
    <property type="entry name" value="MMCoA_mutase_a_cat"/>
</dbReference>
<protein>
    <recommendedName>
        <fullName evidence="3">Methylmalonyl-CoA mutase alpha/beta chain catalytic domain-containing protein</fullName>
    </recommendedName>
</protein>
<sequence>MTINTTAAILLSLYIAVADEAGVPRDKLRGTIQNDILKEYVARGTYVYPPRPSIRLISDIFAFCSKDVPYWNTISISGYHMREAGCDVAQEIAFTLADGMAYVKAAVEAGLDVDDFGGQLSFFFNGHNNLLEEIAKLRAARRIWSSIMEERFGAKTDRARALKFHCQTAGMTLLAQQPMVNVVRVAMQALAAVLGGCQSVTDFVDPLGGSYVVEALTTRLEQAAREYIRRVDDLGHLGEPARDGDEDRSAHRARTGRADARVARRAHRDPHHLTGCRCAGALPQTPPGLSAPGPGPARRWTQDDELRGAQFIAQADSRPAATLPEGILRAVGRTAHRAVLPPKVQRWRWSGSRGGQPLVGPGVKPRRHASLDDHVSPGS</sequence>
<comment type="caution">
    <text evidence="4">The sequence shown here is derived from an EMBL/GenBank/DDBJ whole genome shotgun (WGS) entry which is preliminary data.</text>
</comment>
<evidence type="ECO:0000256" key="2">
    <source>
        <dbReference type="SAM" id="MobiDB-lite"/>
    </source>
</evidence>
<dbReference type="AlphaFoldDB" id="A0A4U1IVA5"/>
<dbReference type="Proteomes" id="UP000309215">
    <property type="component" value="Unassembled WGS sequence"/>
</dbReference>
<dbReference type="InterPro" id="IPR006099">
    <property type="entry name" value="MeMalonylCoA_mutase_a/b_cat"/>
</dbReference>
<dbReference type="OrthoDB" id="9762378at2"/>
<dbReference type="GO" id="GO:0031419">
    <property type="term" value="F:cobalamin binding"/>
    <property type="evidence" value="ECO:0007669"/>
    <property type="project" value="InterPro"/>
</dbReference>
<feature type="compositionally biased region" description="Basic and acidic residues" evidence="2">
    <location>
        <begin position="236"/>
        <end position="262"/>
    </location>
</feature>
<feature type="domain" description="Methylmalonyl-CoA mutase alpha/beta chain catalytic" evidence="3">
    <location>
        <begin position="1"/>
        <end position="200"/>
    </location>
</feature>
<feature type="compositionally biased region" description="Basic and acidic residues" evidence="2">
    <location>
        <begin position="369"/>
        <end position="379"/>
    </location>
</feature>
<keyword evidence="5" id="KW-1185">Reference proteome</keyword>
<dbReference type="Pfam" id="PF01642">
    <property type="entry name" value="MM_CoA_mutase"/>
    <property type="match status" value="1"/>
</dbReference>
<dbReference type="InterPro" id="IPR016176">
    <property type="entry name" value="Cbl-dep_enz_cat"/>
</dbReference>
<evidence type="ECO:0000313" key="4">
    <source>
        <dbReference type="EMBL" id="TKC98379.1"/>
    </source>
</evidence>
<feature type="region of interest" description="Disordered" evidence="2">
    <location>
        <begin position="236"/>
        <end position="298"/>
    </location>
</feature>
<name>A0A4U1IVA5_9BACT</name>
<keyword evidence="1" id="KW-0413">Isomerase</keyword>
<dbReference type="EMBL" id="SSMQ01000069">
    <property type="protein sequence ID" value="TKC98379.1"/>
    <property type="molecule type" value="Genomic_DNA"/>
</dbReference>
<dbReference type="SUPFAM" id="SSF51703">
    <property type="entry name" value="Cobalamin (vitamin B12)-dependent enzymes"/>
    <property type="match status" value="1"/>
</dbReference>
<dbReference type="GO" id="GO:0004494">
    <property type="term" value="F:methylmalonyl-CoA mutase activity"/>
    <property type="evidence" value="ECO:0007669"/>
    <property type="project" value="InterPro"/>
</dbReference>
<organism evidence="4 5">
    <name type="scientific">Polyangium fumosum</name>
    <dbReference type="NCBI Taxonomy" id="889272"/>
    <lineage>
        <taxon>Bacteria</taxon>
        <taxon>Pseudomonadati</taxon>
        <taxon>Myxococcota</taxon>
        <taxon>Polyangia</taxon>
        <taxon>Polyangiales</taxon>
        <taxon>Polyangiaceae</taxon>
        <taxon>Polyangium</taxon>
    </lineage>
</organism>
<evidence type="ECO:0000259" key="3">
    <source>
        <dbReference type="Pfam" id="PF01642"/>
    </source>
</evidence>
<accession>A0A4U1IVA5</accession>
<proteinExistence type="predicted"/>
<dbReference type="NCBIfam" id="TIGR00641">
    <property type="entry name" value="acid_CoA_mut_N"/>
    <property type="match status" value="1"/>
</dbReference>
<evidence type="ECO:0000256" key="1">
    <source>
        <dbReference type="ARBA" id="ARBA00023235"/>
    </source>
</evidence>